<gene>
    <name evidence="2" type="ORF">ACFQAV_09425</name>
</gene>
<keyword evidence="1" id="KW-0812">Transmembrane</keyword>
<evidence type="ECO:0000313" key="2">
    <source>
        <dbReference type="EMBL" id="MFC6177062.1"/>
    </source>
</evidence>
<reference evidence="3" key="1">
    <citation type="journal article" date="2019" name="Int. J. Syst. Evol. Microbiol.">
        <title>The Global Catalogue of Microorganisms (GCM) 10K type strain sequencing project: providing services to taxonomists for standard genome sequencing and annotation.</title>
        <authorList>
            <consortium name="The Broad Institute Genomics Platform"/>
            <consortium name="The Broad Institute Genome Sequencing Center for Infectious Disease"/>
            <person name="Wu L."/>
            <person name="Ma J."/>
        </authorList>
    </citation>
    <scope>NUCLEOTIDE SEQUENCE [LARGE SCALE GENOMIC DNA]</scope>
    <source>
        <strain evidence="3">CCM 8927</strain>
    </source>
</reference>
<keyword evidence="1" id="KW-1133">Transmembrane helix</keyword>
<dbReference type="RefSeq" id="WP_137611959.1">
    <property type="nucleotide sequence ID" value="NZ_BJDF01000016.1"/>
</dbReference>
<feature type="transmembrane region" description="Helical" evidence="1">
    <location>
        <begin position="53"/>
        <end position="78"/>
    </location>
</feature>
<protein>
    <submittedName>
        <fullName evidence="2">Uncharacterized protein</fullName>
    </submittedName>
</protein>
<dbReference type="EMBL" id="JBHSSF010000021">
    <property type="protein sequence ID" value="MFC6177062.1"/>
    <property type="molecule type" value="Genomic_DNA"/>
</dbReference>
<dbReference type="Proteomes" id="UP001596288">
    <property type="component" value="Unassembled WGS sequence"/>
</dbReference>
<keyword evidence="1" id="KW-0472">Membrane</keyword>
<accession>A0ABW1RNV0</accession>
<name>A0ABW1RNV0_9LACO</name>
<sequence>MLFKFSDCKFIKLTGGSIIKNFDKSLPTKDSRELYDEKQKLPKLFRTYNRRQFFELLIGLATLVVRGIGILFLIASLMDLYFFSTVYKVRNMHTGETFLMERNEWSHYRKLYKEQNKKA</sequence>
<evidence type="ECO:0000313" key="3">
    <source>
        <dbReference type="Proteomes" id="UP001596288"/>
    </source>
</evidence>
<evidence type="ECO:0000256" key="1">
    <source>
        <dbReference type="SAM" id="Phobius"/>
    </source>
</evidence>
<keyword evidence="3" id="KW-1185">Reference proteome</keyword>
<proteinExistence type="predicted"/>
<comment type="caution">
    <text evidence="2">The sequence shown here is derived from an EMBL/GenBank/DDBJ whole genome shotgun (WGS) entry which is preliminary data.</text>
</comment>
<organism evidence="2 3">
    <name type="scientific">Companilactobacillus huachuanensis</name>
    <dbReference type="NCBI Taxonomy" id="2559914"/>
    <lineage>
        <taxon>Bacteria</taxon>
        <taxon>Bacillati</taxon>
        <taxon>Bacillota</taxon>
        <taxon>Bacilli</taxon>
        <taxon>Lactobacillales</taxon>
        <taxon>Lactobacillaceae</taxon>
        <taxon>Companilactobacillus</taxon>
    </lineage>
</organism>